<dbReference type="EMBL" id="JBBPBK010000015">
    <property type="protein sequence ID" value="KAK9269451.1"/>
    <property type="molecule type" value="Genomic_DNA"/>
</dbReference>
<feature type="region of interest" description="Disordered" evidence="1">
    <location>
        <begin position="98"/>
        <end position="151"/>
    </location>
</feature>
<evidence type="ECO:0000313" key="3">
    <source>
        <dbReference type="Proteomes" id="UP001415857"/>
    </source>
</evidence>
<sequence length="151" mass="17611">MVVRLHTSKELKTDIRHPQPLFNERQSSSNYDAERNCNLEFPSLETLSLVDCPEMQTFSSAFVRTPKLNTVILNHSKEQWKGDLNSTVQHLFQEKGMLKSDIKSDWEDEEEVEEDEDEEEIDDDDDDDEIGDDNDDEELEEEVEKEENTTA</sequence>
<gene>
    <name evidence="2" type="ORF">L1049_001225</name>
</gene>
<dbReference type="Proteomes" id="UP001415857">
    <property type="component" value="Unassembled WGS sequence"/>
</dbReference>
<proteinExistence type="predicted"/>
<protein>
    <submittedName>
        <fullName evidence="2">Uncharacterized protein</fullName>
    </submittedName>
</protein>
<evidence type="ECO:0000313" key="2">
    <source>
        <dbReference type="EMBL" id="KAK9269451.1"/>
    </source>
</evidence>
<organism evidence="2 3">
    <name type="scientific">Liquidambar formosana</name>
    <name type="common">Formosan gum</name>
    <dbReference type="NCBI Taxonomy" id="63359"/>
    <lineage>
        <taxon>Eukaryota</taxon>
        <taxon>Viridiplantae</taxon>
        <taxon>Streptophyta</taxon>
        <taxon>Embryophyta</taxon>
        <taxon>Tracheophyta</taxon>
        <taxon>Spermatophyta</taxon>
        <taxon>Magnoliopsida</taxon>
        <taxon>eudicotyledons</taxon>
        <taxon>Gunneridae</taxon>
        <taxon>Pentapetalae</taxon>
        <taxon>Saxifragales</taxon>
        <taxon>Altingiaceae</taxon>
        <taxon>Liquidambar</taxon>
    </lineage>
</organism>
<comment type="caution">
    <text evidence="2">The sequence shown here is derived from an EMBL/GenBank/DDBJ whole genome shotgun (WGS) entry which is preliminary data.</text>
</comment>
<name>A0AAP0NCG1_LIQFO</name>
<feature type="compositionally biased region" description="Acidic residues" evidence="1">
    <location>
        <begin position="106"/>
        <end position="145"/>
    </location>
</feature>
<evidence type="ECO:0000256" key="1">
    <source>
        <dbReference type="SAM" id="MobiDB-lite"/>
    </source>
</evidence>
<accession>A0AAP0NCG1</accession>
<dbReference type="AlphaFoldDB" id="A0AAP0NCG1"/>
<keyword evidence="3" id="KW-1185">Reference proteome</keyword>
<reference evidence="2 3" key="1">
    <citation type="journal article" date="2024" name="Plant J.">
        <title>Genome sequences and population genomics reveal climatic adaptation and genomic divergence between two closely related sweetgum species.</title>
        <authorList>
            <person name="Xu W.Q."/>
            <person name="Ren C.Q."/>
            <person name="Zhang X.Y."/>
            <person name="Comes H.P."/>
            <person name="Liu X.H."/>
            <person name="Li Y.G."/>
            <person name="Kettle C.J."/>
            <person name="Jalonen R."/>
            <person name="Gaisberger H."/>
            <person name="Ma Y.Z."/>
            <person name="Qiu Y.X."/>
        </authorList>
    </citation>
    <scope>NUCLEOTIDE SEQUENCE [LARGE SCALE GENOMIC DNA]</scope>
    <source>
        <strain evidence="2">Hangzhou</strain>
    </source>
</reference>